<dbReference type="GO" id="GO:0003677">
    <property type="term" value="F:DNA binding"/>
    <property type="evidence" value="ECO:0007669"/>
    <property type="project" value="InterPro"/>
</dbReference>
<dbReference type="Pfam" id="PF01548">
    <property type="entry name" value="DEDD_Tnp_IS110"/>
    <property type="match status" value="1"/>
</dbReference>
<gene>
    <name evidence="2" type="ORF">B1B_18883</name>
</gene>
<dbReference type="GO" id="GO:0006313">
    <property type="term" value="P:DNA transposition"/>
    <property type="evidence" value="ECO:0007669"/>
    <property type="project" value="InterPro"/>
</dbReference>
<dbReference type="GO" id="GO:0004803">
    <property type="term" value="F:transposase activity"/>
    <property type="evidence" value="ECO:0007669"/>
    <property type="project" value="InterPro"/>
</dbReference>
<accession>T0XZX2</accession>
<evidence type="ECO:0000259" key="1">
    <source>
        <dbReference type="Pfam" id="PF01548"/>
    </source>
</evidence>
<evidence type="ECO:0000313" key="2">
    <source>
        <dbReference type="EMBL" id="EQD28396.1"/>
    </source>
</evidence>
<dbReference type="EMBL" id="AUZY01012672">
    <property type="protein sequence ID" value="EQD28396.1"/>
    <property type="molecule type" value="Genomic_DNA"/>
</dbReference>
<feature type="non-terminal residue" evidence="2">
    <location>
        <position position="72"/>
    </location>
</feature>
<proteinExistence type="predicted"/>
<dbReference type="AlphaFoldDB" id="T0XZX2"/>
<sequence length="72" mass="8328">MLACGIDTHQKMHQVEIQNQDEKVMWRGQVSNDRKGFNALLEKLKTIERSNGDTISEVFIEPHRELPYTDAS</sequence>
<protein>
    <recommendedName>
        <fullName evidence="1">Transposase IS110-like N-terminal domain-containing protein</fullName>
    </recommendedName>
</protein>
<comment type="caution">
    <text evidence="2">The sequence shown here is derived from an EMBL/GenBank/DDBJ whole genome shotgun (WGS) entry which is preliminary data.</text>
</comment>
<organism evidence="2">
    <name type="scientific">mine drainage metagenome</name>
    <dbReference type="NCBI Taxonomy" id="410659"/>
    <lineage>
        <taxon>unclassified sequences</taxon>
        <taxon>metagenomes</taxon>
        <taxon>ecological metagenomes</taxon>
    </lineage>
</organism>
<dbReference type="InterPro" id="IPR002525">
    <property type="entry name" value="Transp_IS110-like_N"/>
</dbReference>
<feature type="domain" description="Transposase IS110-like N-terminal" evidence="1">
    <location>
        <begin position="4"/>
        <end position="46"/>
    </location>
</feature>
<name>T0XZX2_9ZZZZ</name>
<reference evidence="2" key="1">
    <citation type="submission" date="2013-08" db="EMBL/GenBank/DDBJ databases">
        <authorList>
            <person name="Mendez C."/>
            <person name="Richter M."/>
            <person name="Ferrer M."/>
            <person name="Sanchez J."/>
        </authorList>
    </citation>
    <scope>NUCLEOTIDE SEQUENCE</scope>
</reference>
<reference evidence="2" key="2">
    <citation type="journal article" date="2014" name="ISME J.">
        <title>Microbial stratification in low pH oxic and suboxic macroscopic growths along an acid mine drainage.</title>
        <authorList>
            <person name="Mendez-Garcia C."/>
            <person name="Mesa V."/>
            <person name="Sprenger R.R."/>
            <person name="Richter M."/>
            <person name="Diez M.S."/>
            <person name="Solano J."/>
            <person name="Bargiela R."/>
            <person name="Golyshina O.V."/>
            <person name="Manteca A."/>
            <person name="Ramos J.L."/>
            <person name="Gallego J.R."/>
            <person name="Llorente I."/>
            <person name="Martins Dos Santos V.A."/>
            <person name="Jensen O.N."/>
            <person name="Pelaez A.I."/>
            <person name="Sanchez J."/>
            <person name="Ferrer M."/>
        </authorList>
    </citation>
    <scope>NUCLEOTIDE SEQUENCE</scope>
</reference>